<dbReference type="PANTHER" id="PTHR26379:SF187">
    <property type="entry name" value="OS07G0655300 PROTEIN"/>
    <property type="match status" value="1"/>
</dbReference>
<reference evidence="4" key="1">
    <citation type="journal article" date="2013" name="Nat. Commun.">
        <title>Whole-genome sequencing of Oryza brachyantha reveals mechanisms underlying Oryza genome evolution.</title>
        <authorList>
            <person name="Chen J."/>
            <person name="Huang Q."/>
            <person name="Gao D."/>
            <person name="Wang J."/>
            <person name="Lang Y."/>
            <person name="Liu T."/>
            <person name="Li B."/>
            <person name="Bai Z."/>
            <person name="Luis Goicoechea J."/>
            <person name="Liang C."/>
            <person name="Chen C."/>
            <person name="Zhang W."/>
            <person name="Sun S."/>
            <person name="Liao Y."/>
            <person name="Zhang X."/>
            <person name="Yang L."/>
            <person name="Song C."/>
            <person name="Wang M."/>
            <person name="Shi J."/>
            <person name="Liu G."/>
            <person name="Liu J."/>
            <person name="Zhou H."/>
            <person name="Zhou W."/>
            <person name="Yu Q."/>
            <person name="An N."/>
            <person name="Chen Y."/>
            <person name="Cai Q."/>
            <person name="Wang B."/>
            <person name="Liu B."/>
            <person name="Min J."/>
            <person name="Huang Y."/>
            <person name="Wu H."/>
            <person name="Li Z."/>
            <person name="Zhang Y."/>
            <person name="Yin Y."/>
            <person name="Song W."/>
            <person name="Jiang J."/>
            <person name="Jackson S.A."/>
            <person name="Wing R.A."/>
            <person name="Wang J."/>
            <person name="Chen M."/>
        </authorList>
    </citation>
    <scope>NUCLEOTIDE SEQUENCE [LARGE SCALE GENOMIC DNA]</scope>
    <source>
        <strain evidence="4">cv. IRGC 101232</strain>
    </source>
</reference>
<dbReference type="Proteomes" id="UP000006038">
    <property type="component" value="Chromosome 8"/>
</dbReference>
<accession>J3MRC2</accession>
<dbReference type="InterPro" id="IPR008974">
    <property type="entry name" value="TRAF-like"/>
</dbReference>
<dbReference type="SUPFAM" id="SSF49599">
    <property type="entry name" value="TRAF domain-like"/>
    <property type="match status" value="1"/>
</dbReference>
<gene>
    <name evidence="4" type="primary">LOC102708736</name>
</gene>
<evidence type="ECO:0000259" key="3">
    <source>
        <dbReference type="PROSITE" id="PS50144"/>
    </source>
</evidence>
<dbReference type="CDD" id="cd00121">
    <property type="entry name" value="MATH"/>
    <property type="match status" value="1"/>
</dbReference>
<dbReference type="InterPro" id="IPR000210">
    <property type="entry name" value="BTB/POZ_dom"/>
</dbReference>
<reference evidence="4" key="2">
    <citation type="submission" date="2013-04" db="UniProtKB">
        <authorList>
            <consortium name="EnsemblPlants"/>
        </authorList>
    </citation>
    <scope>IDENTIFICATION</scope>
</reference>
<feature type="domain" description="BTB" evidence="2">
    <location>
        <begin position="182"/>
        <end position="213"/>
    </location>
</feature>
<dbReference type="InterPro" id="IPR011333">
    <property type="entry name" value="SKP1/BTB/POZ_sf"/>
</dbReference>
<proteinExistence type="predicted"/>
<dbReference type="Gene3D" id="2.60.210.10">
    <property type="entry name" value="Apoptosis, Tumor Necrosis Factor Receptor Associated Protein 2, Chain A"/>
    <property type="match status" value="1"/>
</dbReference>
<sequence length="213" mass="23386">MEAASLSVSICTARALYGQKSFTFSNYSLSIGLGPGEFIRSQTFNVGGFDWSIRYYPNGANHGYREYISVFLELMTPGAQVRANFSLRILAGHTQPSETCLINQEDSRVYTYGWEKFIGKTARESSAELMVLNSITIDCDIFVLTERPLVSGTHHVSPAARTPSSESFYNDFARLLESQEGADITFLVKGEAFPAHQVVLIARSPVFAGTASG</sequence>
<dbReference type="Gramene" id="OB08G16510.1">
    <property type="protein sequence ID" value="OB08G16510.1"/>
    <property type="gene ID" value="OB08G16510"/>
</dbReference>
<feature type="domain" description="MATH" evidence="3">
    <location>
        <begin position="17"/>
        <end position="141"/>
    </location>
</feature>
<dbReference type="InterPro" id="IPR045005">
    <property type="entry name" value="BPM1-6"/>
</dbReference>
<dbReference type="KEGG" id="obr:102708736"/>
<dbReference type="PROSITE" id="PS50097">
    <property type="entry name" value="BTB"/>
    <property type="match status" value="1"/>
</dbReference>
<dbReference type="RefSeq" id="XP_015695529.1">
    <property type="nucleotide sequence ID" value="XM_015840043.1"/>
</dbReference>
<dbReference type="EnsemblPlants" id="OB08G16510.1">
    <property type="protein sequence ID" value="OB08G16510.1"/>
    <property type="gene ID" value="OB08G16510"/>
</dbReference>
<dbReference type="AlphaFoldDB" id="J3MRC2"/>
<evidence type="ECO:0008006" key="6">
    <source>
        <dbReference type="Google" id="ProtNLM"/>
    </source>
</evidence>
<keyword evidence="5" id="KW-1185">Reference proteome</keyword>
<name>J3MRC2_ORYBR</name>
<dbReference type="Pfam" id="PF22486">
    <property type="entry name" value="MATH_2"/>
    <property type="match status" value="1"/>
</dbReference>
<evidence type="ECO:0000313" key="4">
    <source>
        <dbReference type="EnsemblPlants" id="OB08G16510.1"/>
    </source>
</evidence>
<dbReference type="Gene3D" id="3.30.710.10">
    <property type="entry name" value="Potassium Channel Kv1.1, Chain A"/>
    <property type="match status" value="1"/>
</dbReference>
<comment type="pathway">
    <text evidence="1">Protein modification; protein ubiquitination.</text>
</comment>
<dbReference type="SUPFAM" id="SSF54695">
    <property type="entry name" value="POZ domain"/>
    <property type="match status" value="1"/>
</dbReference>
<dbReference type="PANTHER" id="PTHR26379">
    <property type="entry name" value="BTB/POZ AND MATH DOMAIN-CONTAINING PROTEIN 1"/>
    <property type="match status" value="1"/>
</dbReference>
<evidence type="ECO:0000313" key="5">
    <source>
        <dbReference type="Proteomes" id="UP000006038"/>
    </source>
</evidence>
<dbReference type="PROSITE" id="PS50144">
    <property type="entry name" value="MATH"/>
    <property type="match status" value="1"/>
</dbReference>
<evidence type="ECO:0000256" key="1">
    <source>
        <dbReference type="ARBA" id="ARBA00004906"/>
    </source>
</evidence>
<dbReference type="OrthoDB" id="694498at2759"/>
<dbReference type="GeneID" id="102708736"/>
<dbReference type="eggNOG" id="KOG1987">
    <property type="taxonomic scope" value="Eukaryota"/>
</dbReference>
<organism evidence="4">
    <name type="scientific">Oryza brachyantha</name>
    <name type="common">malo sina</name>
    <dbReference type="NCBI Taxonomy" id="4533"/>
    <lineage>
        <taxon>Eukaryota</taxon>
        <taxon>Viridiplantae</taxon>
        <taxon>Streptophyta</taxon>
        <taxon>Embryophyta</taxon>
        <taxon>Tracheophyta</taxon>
        <taxon>Spermatophyta</taxon>
        <taxon>Magnoliopsida</taxon>
        <taxon>Liliopsida</taxon>
        <taxon>Poales</taxon>
        <taxon>Poaceae</taxon>
        <taxon>BOP clade</taxon>
        <taxon>Oryzoideae</taxon>
        <taxon>Oryzeae</taxon>
        <taxon>Oryzinae</taxon>
        <taxon>Oryza</taxon>
    </lineage>
</organism>
<dbReference type="InterPro" id="IPR002083">
    <property type="entry name" value="MATH/TRAF_dom"/>
</dbReference>
<dbReference type="Pfam" id="PF00651">
    <property type="entry name" value="BTB"/>
    <property type="match status" value="1"/>
</dbReference>
<dbReference type="HOGENOM" id="CLU_004253_2_0_1"/>
<evidence type="ECO:0000259" key="2">
    <source>
        <dbReference type="PROSITE" id="PS50097"/>
    </source>
</evidence>
<protein>
    <recommendedName>
        <fullName evidence="6">MATH domain-containing protein</fullName>
    </recommendedName>
</protein>
<dbReference type="GO" id="GO:0016567">
    <property type="term" value="P:protein ubiquitination"/>
    <property type="evidence" value="ECO:0007669"/>
    <property type="project" value="InterPro"/>
</dbReference>